<dbReference type="Proteomes" id="UP000321555">
    <property type="component" value="Chromosome"/>
</dbReference>
<gene>
    <name evidence="2" type="ORF">FSZ17_05035</name>
</gene>
<feature type="domain" description="Methyltransferase type 11" evidence="1">
    <location>
        <begin position="8"/>
        <end position="46"/>
    </location>
</feature>
<keyword evidence="2" id="KW-0808">Transferase</keyword>
<dbReference type="Pfam" id="PF08241">
    <property type="entry name" value="Methyltransf_11"/>
    <property type="match status" value="1"/>
</dbReference>
<name>A0A5B8ZB27_CYTDA</name>
<keyword evidence="3" id="KW-1185">Reference proteome</keyword>
<accession>A0A5B8ZB27</accession>
<evidence type="ECO:0000313" key="3">
    <source>
        <dbReference type="Proteomes" id="UP000321555"/>
    </source>
</evidence>
<dbReference type="GO" id="GO:0032259">
    <property type="term" value="P:methylation"/>
    <property type="evidence" value="ECO:0007669"/>
    <property type="project" value="UniProtKB-KW"/>
</dbReference>
<protein>
    <submittedName>
        <fullName evidence="2">Class I SAM-dependent methyltransferase</fullName>
    </submittedName>
</protein>
<sequence>MIKIFKKKEDYFDIVYSIYAFGWTTDLPTTLKYIYFYLKKDGSFIFSWEHPIYPHVKARK</sequence>
<proteinExistence type="predicted"/>
<dbReference type="Gene3D" id="3.40.50.150">
    <property type="entry name" value="Vaccinia Virus protein VP39"/>
    <property type="match status" value="1"/>
</dbReference>
<evidence type="ECO:0000313" key="2">
    <source>
        <dbReference type="EMBL" id="QED50007.1"/>
    </source>
</evidence>
<keyword evidence="2" id="KW-0489">Methyltransferase</keyword>
<dbReference type="AlphaFoldDB" id="A0A5B8ZB27"/>
<dbReference type="EMBL" id="CP042593">
    <property type="protein sequence ID" value="QED50007.1"/>
    <property type="molecule type" value="Genomic_DNA"/>
</dbReference>
<dbReference type="OrthoDB" id="9791837at2"/>
<evidence type="ECO:0000259" key="1">
    <source>
        <dbReference type="Pfam" id="PF08241"/>
    </source>
</evidence>
<dbReference type="GO" id="GO:0008757">
    <property type="term" value="F:S-adenosylmethionine-dependent methyltransferase activity"/>
    <property type="evidence" value="ECO:0007669"/>
    <property type="project" value="InterPro"/>
</dbReference>
<dbReference type="InterPro" id="IPR029063">
    <property type="entry name" value="SAM-dependent_MTases_sf"/>
</dbReference>
<organism evidence="2 3">
    <name type="scientific">Cytobacillus dafuensis</name>
    <name type="common">Bacillus dafuensis</name>
    <dbReference type="NCBI Taxonomy" id="1742359"/>
    <lineage>
        <taxon>Bacteria</taxon>
        <taxon>Bacillati</taxon>
        <taxon>Bacillota</taxon>
        <taxon>Bacilli</taxon>
        <taxon>Bacillales</taxon>
        <taxon>Bacillaceae</taxon>
        <taxon>Cytobacillus</taxon>
    </lineage>
</organism>
<dbReference type="SUPFAM" id="SSF53335">
    <property type="entry name" value="S-adenosyl-L-methionine-dependent methyltransferases"/>
    <property type="match status" value="1"/>
</dbReference>
<reference evidence="3" key="1">
    <citation type="submission" date="2019-08" db="EMBL/GenBank/DDBJ databases">
        <authorList>
            <person name="Zheng X."/>
        </authorList>
    </citation>
    <scope>NUCLEOTIDE SEQUENCE [LARGE SCALE GENOMIC DNA]</scope>
    <source>
        <strain evidence="3">FJAT-25496</strain>
    </source>
</reference>
<dbReference type="KEGG" id="bda:FSZ17_05035"/>
<dbReference type="InterPro" id="IPR013216">
    <property type="entry name" value="Methyltransf_11"/>
</dbReference>